<evidence type="ECO:0000256" key="1">
    <source>
        <dbReference type="ARBA" id="ARBA00022679"/>
    </source>
</evidence>
<reference evidence="5" key="1">
    <citation type="submission" date="2017-09" db="EMBL/GenBank/DDBJ databases">
        <authorList>
            <person name="Varghese N."/>
            <person name="Submissions S."/>
        </authorList>
    </citation>
    <scope>NUCLEOTIDE SEQUENCE [LARGE SCALE GENOMIC DNA]</scope>
    <source>
        <strain evidence="5">CGMCC 1.8913</strain>
    </source>
</reference>
<organism evidence="4 5">
    <name type="scientific">Terribacillus aidingensis</name>
    <dbReference type="NCBI Taxonomy" id="586416"/>
    <lineage>
        <taxon>Bacteria</taxon>
        <taxon>Bacillati</taxon>
        <taxon>Bacillota</taxon>
        <taxon>Bacilli</taxon>
        <taxon>Bacillales</taxon>
        <taxon>Bacillaceae</taxon>
        <taxon>Terribacillus</taxon>
    </lineage>
</organism>
<protein>
    <submittedName>
        <fullName evidence="4">Ribosomal protein S18 acetylase RimI</fullName>
    </submittedName>
</protein>
<dbReference type="EMBL" id="OBEK01000002">
    <property type="protein sequence ID" value="SNZ11689.1"/>
    <property type="molecule type" value="Genomic_DNA"/>
</dbReference>
<dbReference type="PROSITE" id="PS51186">
    <property type="entry name" value="GNAT"/>
    <property type="match status" value="1"/>
</dbReference>
<dbReference type="GO" id="GO:0005840">
    <property type="term" value="C:ribosome"/>
    <property type="evidence" value="ECO:0007669"/>
    <property type="project" value="UniProtKB-KW"/>
</dbReference>
<keyword evidence="5" id="KW-1185">Reference proteome</keyword>
<keyword evidence="1" id="KW-0808">Transferase</keyword>
<evidence type="ECO:0000313" key="5">
    <source>
        <dbReference type="Proteomes" id="UP000219356"/>
    </source>
</evidence>
<accession>A0A285NQG0</accession>
<keyword evidence="2" id="KW-0012">Acyltransferase</keyword>
<name>A0A285NQG0_9BACI</name>
<dbReference type="InterPro" id="IPR000182">
    <property type="entry name" value="GNAT_dom"/>
</dbReference>
<dbReference type="RefSeq" id="WP_245864753.1">
    <property type="nucleotide sequence ID" value="NZ_OBEK01000002.1"/>
</dbReference>
<dbReference type="InterPro" id="IPR050832">
    <property type="entry name" value="Bact_Acetyltransf"/>
</dbReference>
<dbReference type="AlphaFoldDB" id="A0A285NQG0"/>
<dbReference type="SUPFAM" id="SSF55729">
    <property type="entry name" value="Acyl-CoA N-acyltransferases (Nat)"/>
    <property type="match status" value="1"/>
</dbReference>
<evidence type="ECO:0000259" key="3">
    <source>
        <dbReference type="PROSITE" id="PS51186"/>
    </source>
</evidence>
<proteinExistence type="predicted"/>
<sequence length="163" mass="18430">MNLRKPELSHAETIAAICSKGWRQTVAGKLSEDFQRQNVDYWYNLERVKEEIQSGSYRYVAMQAGRVVGVIGGVVTAQTTGEVFVLYVDESARYKGAGKLLLEALTKDQKQQGASEQWVSVQEGNLLGIPFYEARGFRLRGKKINLTETGETQVSLRYYREID</sequence>
<feature type="domain" description="N-acetyltransferase" evidence="3">
    <location>
        <begin position="1"/>
        <end position="163"/>
    </location>
</feature>
<dbReference type="Pfam" id="PF00583">
    <property type="entry name" value="Acetyltransf_1"/>
    <property type="match status" value="1"/>
</dbReference>
<keyword evidence="4" id="KW-0687">Ribonucleoprotein</keyword>
<evidence type="ECO:0000313" key="4">
    <source>
        <dbReference type="EMBL" id="SNZ11689.1"/>
    </source>
</evidence>
<evidence type="ECO:0000256" key="2">
    <source>
        <dbReference type="ARBA" id="ARBA00023315"/>
    </source>
</evidence>
<keyword evidence="4" id="KW-0689">Ribosomal protein</keyword>
<gene>
    <name evidence="4" type="ORF">SAMN05421503_2121</name>
</gene>
<dbReference type="Proteomes" id="UP000219356">
    <property type="component" value="Unassembled WGS sequence"/>
</dbReference>
<dbReference type="InterPro" id="IPR016181">
    <property type="entry name" value="Acyl_CoA_acyltransferase"/>
</dbReference>
<dbReference type="GO" id="GO:0016747">
    <property type="term" value="F:acyltransferase activity, transferring groups other than amino-acyl groups"/>
    <property type="evidence" value="ECO:0007669"/>
    <property type="project" value="InterPro"/>
</dbReference>
<dbReference type="Gene3D" id="3.40.630.30">
    <property type="match status" value="1"/>
</dbReference>
<dbReference type="PANTHER" id="PTHR43877">
    <property type="entry name" value="AMINOALKYLPHOSPHONATE N-ACETYLTRANSFERASE-RELATED-RELATED"/>
    <property type="match status" value="1"/>
</dbReference>